<protein>
    <recommendedName>
        <fullName evidence="4">Transposase</fullName>
    </recommendedName>
</protein>
<organism evidence="2 3">
    <name type="scientific">Argiope bruennichi</name>
    <name type="common">Wasp spider</name>
    <name type="synonym">Aranea bruennichi</name>
    <dbReference type="NCBI Taxonomy" id="94029"/>
    <lineage>
        <taxon>Eukaryota</taxon>
        <taxon>Metazoa</taxon>
        <taxon>Ecdysozoa</taxon>
        <taxon>Arthropoda</taxon>
        <taxon>Chelicerata</taxon>
        <taxon>Arachnida</taxon>
        <taxon>Araneae</taxon>
        <taxon>Araneomorphae</taxon>
        <taxon>Entelegynae</taxon>
        <taxon>Araneoidea</taxon>
        <taxon>Araneidae</taxon>
        <taxon>Argiope</taxon>
    </lineage>
</organism>
<dbReference type="PANTHER" id="PTHR46060">
    <property type="entry name" value="MARINER MOS1 TRANSPOSASE-LIKE PROTEIN"/>
    <property type="match status" value="1"/>
</dbReference>
<dbReference type="Gene3D" id="3.30.420.10">
    <property type="entry name" value="Ribonuclease H-like superfamily/Ribonuclease H"/>
    <property type="match status" value="2"/>
</dbReference>
<sequence length="139" mass="15515">MMVAAFGDLGSKTVAHDATGAASFKLNFLRRFVTADETWIHHYTPETKQQSKQWAAKDESTPKKAKSASSAGKTVLPSSKTVIVMAKLHELKFEILPRAPYSPDITSSDYNLFSNLKIIPAWKENSVLIPMSFQRRMPT</sequence>
<dbReference type="PANTHER" id="PTHR46060:SF1">
    <property type="entry name" value="MARINER MOS1 TRANSPOSASE-LIKE PROTEIN"/>
    <property type="match status" value="1"/>
</dbReference>
<dbReference type="InterPro" id="IPR036397">
    <property type="entry name" value="RNaseH_sf"/>
</dbReference>
<reference evidence="2" key="2">
    <citation type="submission" date="2020-06" db="EMBL/GenBank/DDBJ databases">
        <authorList>
            <person name="Sheffer M."/>
        </authorList>
    </citation>
    <scope>NUCLEOTIDE SEQUENCE</scope>
</reference>
<gene>
    <name evidence="2" type="ORF">HNY73_018841</name>
</gene>
<feature type="region of interest" description="Disordered" evidence="1">
    <location>
        <begin position="46"/>
        <end position="74"/>
    </location>
</feature>
<dbReference type="Proteomes" id="UP000807504">
    <property type="component" value="Unassembled WGS sequence"/>
</dbReference>
<name>A0A8T0EEH7_ARGBR</name>
<evidence type="ECO:0000313" key="2">
    <source>
        <dbReference type="EMBL" id="KAF8771416.1"/>
    </source>
</evidence>
<dbReference type="AlphaFoldDB" id="A0A8T0EEH7"/>
<proteinExistence type="predicted"/>
<keyword evidence="3" id="KW-1185">Reference proteome</keyword>
<dbReference type="InterPro" id="IPR052709">
    <property type="entry name" value="Transposase-MT_Hybrid"/>
</dbReference>
<evidence type="ECO:0000313" key="3">
    <source>
        <dbReference type="Proteomes" id="UP000807504"/>
    </source>
</evidence>
<dbReference type="EMBL" id="JABXBU010002228">
    <property type="protein sequence ID" value="KAF8771416.1"/>
    <property type="molecule type" value="Genomic_DNA"/>
</dbReference>
<reference evidence="2" key="1">
    <citation type="journal article" date="2020" name="bioRxiv">
        <title>Chromosome-level reference genome of the European wasp spider Argiope bruennichi: a resource for studies on range expansion and evolutionary adaptation.</title>
        <authorList>
            <person name="Sheffer M.M."/>
            <person name="Hoppe A."/>
            <person name="Krehenwinkel H."/>
            <person name="Uhl G."/>
            <person name="Kuss A.W."/>
            <person name="Jensen L."/>
            <person name="Jensen C."/>
            <person name="Gillespie R.G."/>
            <person name="Hoff K.J."/>
            <person name="Prost S."/>
        </authorList>
    </citation>
    <scope>NUCLEOTIDE SEQUENCE</scope>
</reference>
<dbReference type="GO" id="GO:0003676">
    <property type="term" value="F:nucleic acid binding"/>
    <property type="evidence" value="ECO:0007669"/>
    <property type="project" value="InterPro"/>
</dbReference>
<accession>A0A8T0EEH7</accession>
<evidence type="ECO:0008006" key="4">
    <source>
        <dbReference type="Google" id="ProtNLM"/>
    </source>
</evidence>
<comment type="caution">
    <text evidence="2">The sequence shown here is derived from an EMBL/GenBank/DDBJ whole genome shotgun (WGS) entry which is preliminary data.</text>
</comment>
<evidence type="ECO:0000256" key="1">
    <source>
        <dbReference type="SAM" id="MobiDB-lite"/>
    </source>
</evidence>